<dbReference type="Gene3D" id="3.90.10.10">
    <property type="entry name" value="Cytochrome C3"/>
    <property type="match status" value="1"/>
</dbReference>
<proteinExistence type="predicted"/>
<evidence type="ECO:0000313" key="2">
    <source>
        <dbReference type="EMBL" id="GFO59274.1"/>
    </source>
</evidence>
<dbReference type="CDD" id="cd08168">
    <property type="entry name" value="Cytochrom_C3"/>
    <property type="match status" value="1"/>
</dbReference>
<keyword evidence="3" id="KW-1185">Reference proteome</keyword>
<reference evidence="3" key="1">
    <citation type="submission" date="2020-06" db="EMBL/GenBank/DDBJ databases">
        <title>Draft genomic sequence of Geomonas sp. Red330.</title>
        <authorList>
            <person name="Itoh H."/>
            <person name="Zhenxing X."/>
            <person name="Ushijima N."/>
            <person name="Masuda Y."/>
            <person name="Shiratori Y."/>
            <person name="Senoo K."/>
        </authorList>
    </citation>
    <scope>NUCLEOTIDE SEQUENCE [LARGE SCALE GENOMIC DNA]</scope>
    <source>
        <strain evidence="3">Red330</strain>
    </source>
</reference>
<keyword evidence="1" id="KW-0732">Signal</keyword>
<comment type="caution">
    <text evidence="2">The sequence shown here is derived from an EMBL/GenBank/DDBJ whole genome shotgun (WGS) entry which is preliminary data.</text>
</comment>
<feature type="signal peptide" evidence="1">
    <location>
        <begin position="1"/>
        <end position="20"/>
    </location>
</feature>
<dbReference type="Proteomes" id="UP000556026">
    <property type="component" value="Unassembled WGS sequence"/>
</dbReference>
<dbReference type="SUPFAM" id="SSF48695">
    <property type="entry name" value="Multiheme cytochromes"/>
    <property type="match status" value="1"/>
</dbReference>
<dbReference type="EMBL" id="BLXX01000003">
    <property type="protein sequence ID" value="GFO59274.1"/>
    <property type="molecule type" value="Genomic_DNA"/>
</dbReference>
<dbReference type="InterPro" id="IPR036280">
    <property type="entry name" value="Multihaem_cyt_sf"/>
</dbReference>
<name>A0A6V8MH94_9BACT</name>
<dbReference type="AlphaFoldDB" id="A0A6V8MH94"/>
<evidence type="ECO:0000256" key="1">
    <source>
        <dbReference type="SAM" id="SignalP"/>
    </source>
</evidence>
<sequence length="105" mass="11757">MMKRLVLVLGLLSIAAVSAAAVTTAPKDPGPEIIRLKMGDMELPFQHWKHQKSLNQECYHCHNTKIGKIDRWGKDTAHKVCIACHELEDKGPTTCLQCHPKKTKS</sequence>
<gene>
    <name evidence="2" type="ORF">GMST_15990</name>
</gene>
<feature type="chain" id="PRO_5027846054" evidence="1">
    <location>
        <begin position="21"/>
        <end position="105"/>
    </location>
</feature>
<organism evidence="2 3">
    <name type="scientific">Geomonas silvestris</name>
    <dbReference type="NCBI Taxonomy" id="2740184"/>
    <lineage>
        <taxon>Bacteria</taxon>
        <taxon>Pseudomonadati</taxon>
        <taxon>Thermodesulfobacteriota</taxon>
        <taxon>Desulfuromonadia</taxon>
        <taxon>Geobacterales</taxon>
        <taxon>Geobacteraceae</taxon>
        <taxon>Geomonas</taxon>
    </lineage>
</organism>
<evidence type="ECO:0000313" key="3">
    <source>
        <dbReference type="Proteomes" id="UP000556026"/>
    </source>
</evidence>
<accession>A0A6V8MH94</accession>
<protein>
    <submittedName>
        <fullName evidence="2">Uncharacterized protein</fullName>
    </submittedName>
</protein>